<proteinExistence type="predicted"/>
<evidence type="ECO:0000313" key="2">
    <source>
        <dbReference type="EMBL" id="XHV10516.1"/>
    </source>
</evidence>
<reference evidence="2" key="1">
    <citation type="submission" date="2024-10" db="EMBL/GenBank/DDBJ databases">
        <title>Genetic diversity among independent isolates of the Dolichocephalovirinae subfamily.</title>
        <authorList>
            <person name="Ely B."/>
            <person name="Thomas Q."/>
            <person name="Mohammadi T."/>
        </authorList>
    </citation>
    <scope>NUCLEOTIDE SEQUENCE</scope>
</reference>
<protein>
    <submittedName>
        <fullName evidence="2">Uncharacterized protein</fullName>
    </submittedName>
</protein>
<organism evidence="2">
    <name type="scientific">Caulobacter phage BL57</name>
    <dbReference type="NCBI Taxonomy" id="3348355"/>
    <lineage>
        <taxon>Viruses</taxon>
    </lineage>
</organism>
<gene>
    <name evidence="2" type="ORF">BL57_044c</name>
</gene>
<evidence type="ECO:0000256" key="1">
    <source>
        <dbReference type="SAM" id="MobiDB-lite"/>
    </source>
</evidence>
<feature type="region of interest" description="Disordered" evidence="1">
    <location>
        <begin position="1"/>
        <end position="42"/>
    </location>
</feature>
<feature type="compositionally biased region" description="Basic and acidic residues" evidence="1">
    <location>
        <begin position="22"/>
        <end position="31"/>
    </location>
</feature>
<dbReference type="EMBL" id="PQ287320">
    <property type="protein sequence ID" value="XHV10516.1"/>
    <property type="molecule type" value="Genomic_DNA"/>
</dbReference>
<accession>A0AB74UGI6</accession>
<name>A0AB74UGI6_9VIRU</name>
<sequence>MGGLPGRASSGKVTWLTPGCQDSRHSGRDSPRFPLDGRFGPV</sequence>